<evidence type="ECO:0000313" key="2">
    <source>
        <dbReference type="EMBL" id="MFC0623129.1"/>
    </source>
</evidence>
<gene>
    <name evidence="2" type="ORF">ACFFGN_03595</name>
</gene>
<sequence>MGSPEYGWSTGSVVLGVPLAYGLFYANGRALGAVLTGTRLVRLKGALAHGGSGTAPGTTYRASVEVDATNRLRAAESTTHR</sequence>
<evidence type="ECO:0000313" key="3">
    <source>
        <dbReference type="Proteomes" id="UP001589890"/>
    </source>
</evidence>
<accession>A0ABV6QEQ5</accession>
<keyword evidence="3" id="KW-1185">Reference proteome</keyword>
<feature type="transmembrane region" description="Helical" evidence="1">
    <location>
        <begin position="6"/>
        <end position="26"/>
    </location>
</feature>
<keyword evidence="1" id="KW-0812">Transmembrane</keyword>
<keyword evidence="1" id="KW-1133">Transmembrane helix</keyword>
<dbReference type="Proteomes" id="UP001589890">
    <property type="component" value="Unassembled WGS sequence"/>
</dbReference>
<protein>
    <submittedName>
        <fullName evidence="2">Uncharacterized protein</fullName>
    </submittedName>
</protein>
<reference evidence="2 3" key="1">
    <citation type="submission" date="2024-09" db="EMBL/GenBank/DDBJ databases">
        <authorList>
            <person name="Sun Q."/>
            <person name="Mori K."/>
        </authorList>
    </citation>
    <scope>NUCLEOTIDE SEQUENCE [LARGE SCALE GENOMIC DNA]</scope>
    <source>
        <strain evidence="2 3">CGMCC 1.15906</strain>
    </source>
</reference>
<organism evidence="2 3">
    <name type="scientific">Kribbella deserti</name>
    <dbReference type="NCBI Taxonomy" id="1926257"/>
    <lineage>
        <taxon>Bacteria</taxon>
        <taxon>Bacillati</taxon>
        <taxon>Actinomycetota</taxon>
        <taxon>Actinomycetes</taxon>
        <taxon>Propionibacteriales</taxon>
        <taxon>Kribbellaceae</taxon>
        <taxon>Kribbella</taxon>
    </lineage>
</organism>
<comment type="caution">
    <text evidence="2">The sequence shown here is derived from an EMBL/GenBank/DDBJ whole genome shotgun (WGS) entry which is preliminary data.</text>
</comment>
<dbReference type="EMBL" id="JBHLTC010000002">
    <property type="protein sequence ID" value="MFC0623129.1"/>
    <property type="molecule type" value="Genomic_DNA"/>
</dbReference>
<keyword evidence="1" id="KW-0472">Membrane</keyword>
<name>A0ABV6QEQ5_9ACTN</name>
<proteinExistence type="predicted"/>
<evidence type="ECO:0000256" key="1">
    <source>
        <dbReference type="SAM" id="Phobius"/>
    </source>
</evidence>
<dbReference type="RefSeq" id="WP_380043820.1">
    <property type="nucleotide sequence ID" value="NZ_JBHLTC010000002.1"/>
</dbReference>